<dbReference type="Proteomes" id="UP000663193">
    <property type="component" value="Chromosome 16"/>
</dbReference>
<accession>A0A7U2I707</accession>
<reference evidence="2" key="1">
    <citation type="journal article" date="2021" name="BMC Genomics">
        <title>Chromosome-level genome assembly and manually-curated proteome of model necrotroph Parastagonospora nodorum Sn15 reveals a genome-wide trove of candidate effector homologs, and redundancy of virulence-related functions within an accessory chromosome.</title>
        <authorList>
            <person name="Bertazzoni S."/>
            <person name="Jones D.A.B."/>
            <person name="Phan H.T."/>
            <person name="Tan K.-C."/>
            <person name="Hane J.K."/>
        </authorList>
    </citation>
    <scope>NUCLEOTIDE SEQUENCE [LARGE SCALE GENOMIC DNA]</scope>
    <source>
        <strain evidence="2">SN15 / ATCC MYA-4574 / FGSC 10173)</strain>
    </source>
</reference>
<gene>
    <name evidence="1" type="ORF">JI435_129980</name>
</gene>
<organism evidence="1 2">
    <name type="scientific">Phaeosphaeria nodorum (strain SN15 / ATCC MYA-4574 / FGSC 10173)</name>
    <name type="common">Glume blotch fungus</name>
    <name type="synonym">Parastagonospora nodorum</name>
    <dbReference type="NCBI Taxonomy" id="321614"/>
    <lineage>
        <taxon>Eukaryota</taxon>
        <taxon>Fungi</taxon>
        <taxon>Dikarya</taxon>
        <taxon>Ascomycota</taxon>
        <taxon>Pezizomycotina</taxon>
        <taxon>Dothideomycetes</taxon>
        <taxon>Pleosporomycetidae</taxon>
        <taxon>Pleosporales</taxon>
        <taxon>Pleosporineae</taxon>
        <taxon>Phaeosphaeriaceae</taxon>
        <taxon>Parastagonospora</taxon>
    </lineage>
</organism>
<dbReference type="EMBL" id="CP069038">
    <property type="protein sequence ID" value="QRD04265.1"/>
    <property type="molecule type" value="Genomic_DNA"/>
</dbReference>
<name>A0A7U2I707_PHANO</name>
<keyword evidence="2" id="KW-1185">Reference proteome</keyword>
<protein>
    <submittedName>
        <fullName evidence="1">Uncharacterized protein</fullName>
    </submittedName>
</protein>
<evidence type="ECO:0000313" key="1">
    <source>
        <dbReference type="EMBL" id="QRD04265.1"/>
    </source>
</evidence>
<evidence type="ECO:0000313" key="2">
    <source>
        <dbReference type="Proteomes" id="UP000663193"/>
    </source>
</evidence>
<proteinExistence type="predicted"/>
<sequence length="56" mass="6183">MISPTSRGPEVAERWQGTRGNRPVYRHLEFHAASITSAFGETDGPLRLGRVADISM</sequence>
<dbReference type="VEuPathDB" id="FungiDB:JI435_129980"/>
<dbReference type="AlphaFoldDB" id="A0A7U2I707"/>